<sequence length="99" mass="11431">MPRLRWVLLWTFAVVFLTVTFAAYVTEFRRTARLGGAVDRKVAELVRLSRTNQDMEEKVSFYGTQEGLARLAREQFNLVKPGEKIYRLQVVSADEPLLP</sequence>
<dbReference type="Proteomes" id="UP000671879">
    <property type="component" value="Chromosome"/>
</dbReference>
<dbReference type="KEGG" id="aram:KAR29_04415"/>
<evidence type="ECO:0000313" key="2">
    <source>
        <dbReference type="Proteomes" id="UP000671879"/>
    </source>
</evidence>
<protein>
    <submittedName>
        <fullName evidence="1">Septum formation initiator family protein</fullName>
    </submittedName>
</protein>
<organism evidence="1 2">
    <name type="scientific">Aminithiophilus ramosus</name>
    <dbReference type="NCBI Taxonomy" id="3029084"/>
    <lineage>
        <taxon>Bacteria</taxon>
        <taxon>Thermotogati</taxon>
        <taxon>Synergistota</taxon>
        <taxon>Synergistia</taxon>
        <taxon>Synergistales</taxon>
        <taxon>Aminithiophilaceae</taxon>
        <taxon>Aminithiophilus</taxon>
    </lineage>
</organism>
<dbReference type="InterPro" id="IPR007060">
    <property type="entry name" value="FtsL/DivIC"/>
</dbReference>
<proteinExistence type="predicted"/>
<evidence type="ECO:0000313" key="1">
    <source>
        <dbReference type="EMBL" id="QTX33149.1"/>
    </source>
</evidence>
<dbReference type="EMBL" id="CP072943">
    <property type="protein sequence ID" value="QTX33149.1"/>
    <property type="molecule type" value="Genomic_DNA"/>
</dbReference>
<dbReference type="RefSeq" id="WP_274374424.1">
    <property type="nucleotide sequence ID" value="NZ_CP072943.1"/>
</dbReference>
<reference evidence="2" key="1">
    <citation type="submission" date="2021-04" db="EMBL/GenBank/DDBJ databases">
        <title>A novel Synergistetes isolate from a pyrite-forming mixed culture.</title>
        <authorList>
            <person name="Bunk B."/>
            <person name="Sproer C."/>
            <person name="Spring S."/>
            <person name="Pester M."/>
        </authorList>
    </citation>
    <scope>NUCLEOTIDE SEQUENCE [LARGE SCALE GENOMIC DNA]</scope>
    <source>
        <strain evidence="2">J.5.4.2-T.3.5.2</strain>
    </source>
</reference>
<dbReference type="Pfam" id="PF04977">
    <property type="entry name" value="DivIC"/>
    <property type="match status" value="1"/>
</dbReference>
<keyword evidence="2" id="KW-1185">Reference proteome</keyword>
<name>A0A9Q7AFA2_9BACT</name>
<dbReference type="AlphaFoldDB" id="A0A9Q7AFA2"/>
<accession>A0A9Q7AFA2</accession>
<gene>
    <name evidence="1" type="ORF">KAR29_04415</name>
</gene>